<dbReference type="InterPro" id="IPR020568">
    <property type="entry name" value="Ribosomal_Su5_D2-typ_SF"/>
</dbReference>
<evidence type="ECO:0000256" key="5">
    <source>
        <dbReference type="ARBA" id="ARBA00022552"/>
    </source>
</evidence>
<evidence type="ECO:0000256" key="9">
    <source>
        <dbReference type="SAM" id="MobiDB-lite"/>
    </source>
</evidence>
<feature type="compositionally biased region" description="Acidic residues" evidence="9">
    <location>
        <begin position="29"/>
        <end position="38"/>
    </location>
</feature>
<keyword evidence="6" id="KW-0271">Exosome</keyword>
<evidence type="ECO:0000313" key="12">
    <source>
        <dbReference type="Proteomes" id="UP000541181"/>
    </source>
</evidence>
<evidence type="ECO:0000256" key="7">
    <source>
        <dbReference type="ARBA" id="ARBA00022884"/>
    </source>
</evidence>
<dbReference type="PANTHER" id="PTHR11953">
    <property type="entry name" value="EXOSOME COMPLEX COMPONENT"/>
    <property type="match status" value="1"/>
</dbReference>
<dbReference type="Proteomes" id="UP000541181">
    <property type="component" value="Unassembled WGS sequence"/>
</dbReference>
<dbReference type="InterPro" id="IPR001247">
    <property type="entry name" value="ExoRNase_PH_dom1"/>
</dbReference>
<evidence type="ECO:0000256" key="6">
    <source>
        <dbReference type="ARBA" id="ARBA00022835"/>
    </source>
</evidence>
<reference evidence="11 12" key="1">
    <citation type="submission" date="2019-09" db="EMBL/GenBank/DDBJ databases">
        <title>Bird 10,000 Genomes (B10K) Project - Family phase.</title>
        <authorList>
            <person name="Zhang G."/>
        </authorList>
    </citation>
    <scope>NUCLEOTIDE SEQUENCE [LARGE SCALE GENOMIC DNA]</scope>
    <source>
        <strain evidence="11">B10K-CU-031-22</strain>
    </source>
</reference>
<evidence type="ECO:0000256" key="4">
    <source>
        <dbReference type="ARBA" id="ARBA00022490"/>
    </source>
</evidence>
<evidence type="ECO:0000256" key="2">
    <source>
        <dbReference type="ARBA" id="ARBA00004496"/>
    </source>
</evidence>
<protein>
    <submittedName>
        <fullName evidence="11">EXOS6 protein</fullName>
    </submittedName>
</protein>
<dbReference type="Pfam" id="PF01138">
    <property type="entry name" value="RNase_PH"/>
    <property type="match status" value="1"/>
</dbReference>
<dbReference type="GO" id="GO:0005730">
    <property type="term" value="C:nucleolus"/>
    <property type="evidence" value="ECO:0007669"/>
    <property type="project" value="TreeGrafter"/>
</dbReference>
<gene>
    <name evidence="11" type="primary">Exosc6</name>
    <name evidence="11" type="ORF">CHUBUR_R15014</name>
</gene>
<dbReference type="GO" id="GO:0003723">
    <property type="term" value="F:RNA binding"/>
    <property type="evidence" value="ECO:0007669"/>
    <property type="project" value="UniProtKB-KW"/>
</dbReference>
<dbReference type="GO" id="GO:0071051">
    <property type="term" value="P:poly(A)-dependent snoRNA 3'-end processing"/>
    <property type="evidence" value="ECO:0007669"/>
    <property type="project" value="TreeGrafter"/>
</dbReference>
<evidence type="ECO:0000256" key="3">
    <source>
        <dbReference type="ARBA" id="ARBA00006678"/>
    </source>
</evidence>
<keyword evidence="4" id="KW-0963">Cytoplasm</keyword>
<dbReference type="InterPro" id="IPR036345">
    <property type="entry name" value="ExoRNase_PH_dom2_sf"/>
</dbReference>
<dbReference type="GO" id="GO:0034475">
    <property type="term" value="P:U4 snRNA 3'-end processing"/>
    <property type="evidence" value="ECO:0007669"/>
    <property type="project" value="TreeGrafter"/>
</dbReference>
<accession>A0A7K5GUA7</accession>
<organism evidence="11 12">
    <name type="scientific">Chunga burmeisteri</name>
    <name type="common">Black-legged seriema</name>
    <dbReference type="NCBI Taxonomy" id="1352770"/>
    <lineage>
        <taxon>Eukaryota</taxon>
        <taxon>Metazoa</taxon>
        <taxon>Chordata</taxon>
        <taxon>Craniata</taxon>
        <taxon>Vertebrata</taxon>
        <taxon>Euteleostomi</taxon>
        <taxon>Archelosauria</taxon>
        <taxon>Archosauria</taxon>
        <taxon>Dinosauria</taxon>
        <taxon>Saurischia</taxon>
        <taxon>Theropoda</taxon>
        <taxon>Coelurosauria</taxon>
        <taxon>Aves</taxon>
        <taxon>Neognathae</taxon>
        <taxon>Neoaves</taxon>
        <taxon>Telluraves</taxon>
        <taxon>Australaves</taxon>
        <taxon>Cariamiformes</taxon>
        <taxon>Cariamidae</taxon>
        <taxon>Chunga</taxon>
    </lineage>
</organism>
<dbReference type="GO" id="GO:0016075">
    <property type="term" value="P:rRNA catabolic process"/>
    <property type="evidence" value="ECO:0007669"/>
    <property type="project" value="TreeGrafter"/>
</dbReference>
<proteinExistence type="inferred from homology"/>
<dbReference type="AlphaFoldDB" id="A0A7K5GUA7"/>
<keyword evidence="7" id="KW-0694">RNA-binding</keyword>
<evidence type="ECO:0000259" key="10">
    <source>
        <dbReference type="Pfam" id="PF01138"/>
    </source>
</evidence>
<dbReference type="GO" id="GO:0071028">
    <property type="term" value="P:nuclear mRNA surveillance"/>
    <property type="evidence" value="ECO:0007669"/>
    <property type="project" value="TreeGrafter"/>
</dbReference>
<dbReference type="GO" id="GO:0000176">
    <property type="term" value="C:nuclear exosome (RNase complex)"/>
    <property type="evidence" value="ECO:0007669"/>
    <property type="project" value="TreeGrafter"/>
</dbReference>
<evidence type="ECO:0000256" key="8">
    <source>
        <dbReference type="ARBA" id="ARBA00023242"/>
    </source>
</evidence>
<dbReference type="SUPFAM" id="SSF55666">
    <property type="entry name" value="Ribonuclease PH domain 2-like"/>
    <property type="match status" value="1"/>
</dbReference>
<name>A0A7K5GUA7_9AVES</name>
<dbReference type="PANTHER" id="PTHR11953:SF2">
    <property type="entry name" value="EXOSOME COMPLEX COMPONENT MTR3"/>
    <property type="match status" value="1"/>
</dbReference>
<feature type="domain" description="Exoribonuclease phosphorolytic" evidence="10">
    <location>
        <begin position="47"/>
        <end position="188"/>
    </location>
</feature>
<dbReference type="OrthoDB" id="2504340at2759"/>
<feature type="non-terminal residue" evidence="11">
    <location>
        <position position="285"/>
    </location>
</feature>
<dbReference type="InterPro" id="IPR027408">
    <property type="entry name" value="PNPase/RNase_PH_dom_sf"/>
</dbReference>
<feature type="non-terminal residue" evidence="11">
    <location>
        <position position="1"/>
    </location>
</feature>
<keyword evidence="12" id="KW-1185">Reference proteome</keyword>
<dbReference type="GO" id="GO:0006364">
    <property type="term" value="P:rRNA processing"/>
    <property type="evidence" value="ECO:0007669"/>
    <property type="project" value="UniProtKB-KW"/>
</dbReference>
<keyword evidence="8" id="KW-0539">Nucleus</keyword>
<comment type="subcellular location">
    <subcellularLocation>
        <location evidence="2">Cytoplasm</location>
    </subcellularLocation>
    <subcellularLocation>
        <location evidence="1">Nucleus</location>
    </subcellularLocation>
</comment>
<dbReference type="InterPro" id="IPR050080">
    <property type="entry name" value="RNase_PH"/>
</dbReference>
<keyword evidence="5" id="KW-0698">rRNA processing</keyword>
<dbReference type="SUPFAM" id="SSF54211">
    <property type="entry name" value="Ribosomal protein S5 domain 2-like"/>
    <property type="match status" value="1"/>
</dbReference>
<dbReference type="Gene3D" id="3.30.230.70">
    <property type="entry name" value="GHMP Kinase, N-terminal domain"/>
    <property type="match status" value="1"/>
</dbReference>
<comment type="caution">
    <text evidence="11">The sequence shown here is derived from an EMBL/GenBank/DDBJ whole genome shotgun (WGS) entry which is preliminary data.</text>
</comment>
<comment type="similarity">
    <text evidence="3">Belongs to the RNase PH family.</text>
</comment>
<evidence type="ECO:0000313" key="11">
    <source>
        <dbReference type="EMBL" id="NWS60677.1"/>
    </source>
</evidence>
<feature type="region of interest" description="Disordered" evidence="9">
    <location>
        <begin position="1"/>
        <end position="43"/>
    </location>
</feature>
<dbReference type="GO" id="GO:0000177">
    <property type="term" value="C:cytoplasmic exosome (RNase complex)"/>
    <property type="evidence" value="ECO:0007669"/>
    <property type="project" value="TreeGrafter"/>
</dbReference>
<evidence type="ECO:0000256" key="1">
    <source>
        <dbReference type="ARBA" id="ARBA00004123"/>
    </source>
</evidence>
<sequence>MALNLRRLRGPEESQPPEVWAAAGGTRVEEEEEEEEEAATQRDPCALQPILARAGLLSQAEGSGYVELSGGTKVLCAAWGPREAAEPRTAAAAAAAWRGGQLVCEFRWAPFAGRGARFAVRGARRRPGSVDDREAGAALQEALAPAVRLARYPRARLTVSALLLQDGGSALAAAISAAALALADAGVEMYDLAVGCALCQSPGPAATWMLQPGEAEERRAVARLTVALLPSLNQVSALLGSGQGSPPETWAQALQLGFDGCRRLYPVLRQSLLEATQRRNAAAAA</sequence>
<dbReference type="EMBL" id="VZRC01000572">
    <property type="protein sequence ID" value="NWS60677.1"/>
    <property type="molecule type" value="Genomic_DNA"/>
</dbReference>